<dbReference type="Proteomes" id="UP000236664">
    <property type="component" value="Unassembled WGS sequence"/>
</dbReference>
<reference evidence="1 2" key="1">
    <citation type="submission" date="2017-06" db="EMBL/GenBank/DDBJ databases">
        <title>Genome of Fusarium nygamai isolate CS10214.</title>
        <authorList>
            <person name="Gardiner D.M."/>
            <person name="Obanor F."/>
            <person name="Kazan K."/>
        </authorList>
    </citation>
    <scope>NUCLEOTIDE SEQUENCE [LARGE SCALE GENOMIC DNA]</scope>
    <source>
        <strain evidence="1 2">CS10214</strain>
    </source>
</reference>
<evidence type="ECO:0000313" key="1">
    <source>
        <dbReference type="EMBL" id="PNP81483.1"/>
    </source>
</evidence>
<sequence length="102" mass="11630">MGGSKSKAWKFDKDRPQTVLLYVDPLMSAECALAMVETVHWATDISYATPVRVITVSNAALPDSLKRLIRHYGHRNIRRFTFDGPEETLEQARAMDMVYVPF</sequence>
<protein>
    <submittedName>
        <fullName evidence="1">Uncharacterized protein</fullName>
    </submittedName>
</protein>
<evidence type="ECO:0000313" key="2">
    <source>
        <dbReference type="Proteomes" id="UP000236664"/>
    </source>
</evidence>
<dbReference type="OrthoDB" id="5102827at2759"/>
<dbReference type="EMBL" id="MTQA01000066">
    <property type="protein sequence ID" value="PNP81483.1"/>
    <property type="molecule type" value="Genomic_DNA"/>
</dbReference>
<gene>
    <name evidence="1" type="ORF">FNYG_05158</name>
</gene>
<dbReference type="AlphaFoldDB" id="A0A2K0WGS4"/>
<keyword evidence="2" id="KW-1185">Reference proteome</keyword>
<organism evidence="1 2">
    <name type="scientific">Gibberella nygamai</name>
    <name type="common">Bean root rot disease fungus</name>
    <name type="synonym">Fusarium nygamai</name>
    <dbReference type="NCBI Taxonomy" id="42673"/>
    <lineage>
        <taxon>Eukaryota</taxon>
        <taxon>Fungi</taxon>
        <taxon>Dikarya</taxon>
        <taxon>Ascomycota</taxon>
        <taxon>Pezizomycotina</taxon>
        <taxon>Sordariomycetes</taxon>
        <taxon>Hypocreomycetidae</taxon>
        <taxon>Hypocreales</taxon>
        <taxon>Nectriaceae</taxon>
        <taxon>Fusarium</taxon>
        <taxon>Fusarium fujikuroi species complex</taxon>
    </lineage>
</organism>
<comment type="caution">
    <text evidence="1">The sequence shown here is derived from an EMBL/GenBank/DDBJ whole genome shotgun (WGS) entry which is preliminary data.</text>
</comment>
<proteinExistence type="predicted"/>
<name>A0A2K0WGS4_GIBNY</name>
<accession>A0A2K0WGS4</accession>